<dbReference type="STRING" id="485916.Dtox_2435"/>
<dbReference type="eggNOG" id="COG2856">
    <property type="taxonomic scope" value="Bacteria"/>
</dbReference>
<protein>
    <submittedName>
        <fullName evidence="2">Prophage LambdaBa01, repressor protein, putative</fullName>
    </submittedName>
</protein>
<dbReference type="Gene3D" id="1.10.10.2910">
    <property type="match status" value="1"/>
</dbReference>
<evidence type="ECO:0000313" key="2">
    <source>
        <dbReference type="EMBL" id="ACV63245.1"/>
    </source>
</evidence>
<dbReference type="Pfam" id="PF06114">
    <property type="entry name" value="Peptidase_M78"/>
    <property type="match status" value="1"/>
</dbReference>
<accession>C8W0J0</accession>
<evidence type="ECO:0000259" key="1">
    <source>
        <dbReference type="Pfam" id="PF06114"/>
    </source>
</evidence>
<name>C8W0J0_DESAS</name>
<dbReference type="InterPro" id="IPR010359">
    <property type="entry name" value="IrrE_HExxH"/>
</dbReference>
<gene>
    <name evidence="2" type="ordered locus">Dtox_2435</name>
</gene>
<keyword evidence="3" id="KW-1185">Reference proteome</keyword>
<sequence length="91" mass="10530">MQHIHRVIKELIIKYPNKSPFEIAELLGCTVIRYPFHNLNGLIITIFGVTFIGVNLNLPLDIQDIVVLHEIGHFLLHTNISYFAVMEHRVQ</sequence>
<evidence type="ECO:0000313" key="3">
    <source>
        <dbReference type="Proteomes" id="UP000002217"/>
    </source>
</evidence>
<reference evidence="2 3" key="1">
    <citation type="journal article" date="2009" name="Stand. Genomic Sci.">
        <title>Complete genome sequence of Desulfotomaculum acetoxidans type strain (5575).</title>
        <authorList>
            <person name="Spring S."/>
            <person name="Lapidus A."/>
            <person name="Schroder M."/>
            <person name="Gleim D."/>
            <person name="Sims D."/>
            <person name="Meincke L."/>
            <person name="Glavina Del Rio T."/>
            <person name="Tice H."/>
            <person name="Copeland A."/>
            <person name="Cheng J.F."/>
            <person name="Lucas S."/>
            <person name="Chen F."/>
            <person name="Nolan M."/>
            <person name="Bruce D."/>
            <person name="Goodwin L."/>
            <person name="Pitluck S."/>
            <person name="Ivanova N."/>
            <person name="Mavromatis K."/>
            <person name="Mikhailova N."/>
            <person name="Pati A."/>
            <person name="Chen A."/>
            <person name="Palaniappan K."/>
            <person name="Land M."/>
            <person name="Hauser L."/>
            <person name="Chang Y.J."/>
            <person name="Jeffries C.D."/>
            <person name="Chain P."/>
            <person name="Saunders E."/>
            <person name="Brettin T."/>
            <person name="Detter J.C."/>
            <person name="Goker M."/>
            <person name="Bristow J."/>
            <person name="Eisen J.A."/>
            <person name="Markowitz V."/>
            <person name="Hugenholtz P."/>
            <person name="Kyrpides N.C."/>
            <person name="Klenk H.P."/>
            <person name="Han C."/>
        </authorList>
    </citation>
    <scope>NUCLEOTIDE SEQUENCE [LARGE SCALE GENOMIC DNA]</scope>
    <source>
        <strain evidence="3">ATCC 49208 / DSM 771 / VKM B-1644</strain>
    </source>
</reference>
<organism evidence="2 3">
    <name type="scientific">Desulfofarcimen acetoxidans (strain ATCC 49208 / DSM 771 / KCTC 5769 / VKM B-1644 / 5575)</name>
    <name type="common">Desulfotomaculum acetoxidans</name>
    <dbReference type="NCBI Taxonomy" id="485916"/>
    <lineage>
        <taxon>Bacteria</taxon>
        <taxon>Bacillati</taxon>
        <taxon>Bacillota</taxon>
        <taxon>Clostridia</taxon>
        <taxon>Eubacteriales</taxon>
        <taxon>Peptococcaceae</taxon>
        <taxon>Desulfofarcimen</taxon>
    </lineage>
</organism>
<dbReference type="AlphaFoldDB" id="C8W0J0"/>
<feature type="domain" description="IrrE N-terminal-like" evidence="1">
    <location>
        <begin position="25"/>
        <end position="81"/>
    </location>
</feature>
<dbReference type="HOGENOM" id="CLU_2422105_0_0_9"/>
<proteinExistence type="predicted"/>
<dbReference type="EMBL" id="CP001720">
    <property type="protein sequence ID" value="ACV63245.1"/>
    <property type="molecule type" value="Genomic_DNA"/>
</dbReference>
<dbReference type="Proteomes" id="UP000002217">
    <property type="component" value="Chromosome"/>
</dbReference>
<dbReference type="KEGG" id="dae:Dtox_2435"/>